<dbReference type="Pfam" id="PF00698">
    <property type="entry name" value="Acyl_transf_1"/>
    <property type="match status" value="1"/>
</dbReference>
<dbReference type="Gene3D" id="3.40.366.10">
    <property type="entry name" value="Malonyl-Coenzyme A Acyl Carrier Protein, domain 2"/>
    <property type="match status" value="3"/>
</dbReference>
<dbReference type="InterPro" id="IPR016036">
    <property type="entry name" value="Malonyl_transacylase_ACP-bd"/>
</dbReference>
<dbReference type="SUPFAM" id="SSF52151">
    <property type="entry name" value="FabD/lysophospholipase-like"/>
    <property type="match status" value="1"/>
</dbReference>
<dbReference type="GO" id="GO:0006633">
    <property type="term" value="P:fatty acid biosynthetic process"/>
    <property type="evidence" value="ECO:0007669"/>
    <property type="project" value="InterPro"/>
</dbReference>
<dbReference type="InterPro" id="IPR014043">
    <property type="entry name" value="Acyl_transferase_dom"/>
</dbReference>
<evidence type="ECO:0000313" key="5">
    <source>
        <dbReference type="EMBL" id="ESK97893.1"/>
    </source>
</evidence>
<dbReference type="GO" id="GO:0004312">
    <property type="term" value="F:fatty acid synthase activity"/>
    <property type="evidence" value="ECO:0007669"/>
    <property type="project" value="TreeGrafter"/>
</dbReference>
<dbReference type="InterPro" id="IPR020841">
    <property type="entry name" value="PKS_Beta-ketoAc_synthase_dom"/>
</dbReference>
<dbReference type="Pfam" id="PF00109">
    <property type="entry name" value="ketoacyl-synt"/>
    <property type="match status" value="1"/>
</dbReference>
<feature type="domain" description="Ketosynthase family 3 (KS3)" evidence="4">
    <location>
        <begin position="395"/>
        <end position="820"/>
    </location>
</feature>
<dbReference type="InterPro" id="IPR016035">
    <property type="entry name" value="Acyl_Trfase/lysoPLipase"/>
</dbReference>
<reference evidence="5 6" key="1">
    <citation type="journal article" date="2014" name="BMC Genomics">
        <title>Genome and secretome analysis of the hemibiotrophic fungal pathogen, Moniliophthora roreri, which causes frosty pod rot disease of cacao: mechanisms of the biotrophic and necrotrophic phases.</title>
        <authorList>
            <person name="Meinhardt L.W."/>
            <person name="Costa G.G.L."/>
            <person name="Thomazella D.P.T."/>
            <person name="Teixeira P.J.P.L."/>
            <person name="Carazzolle M.F."/>
            <person name="Schuster S.C."/>
            <person name="Carlson J.E."/>
            <person name="Guiltinan M.J."/>
            <person name="Mieczkowski P."/>
            <person name="Farmer A."/>
            <person name="Ramaraj T."/>
            <person name="Crozier J."/>
            <person name="Davis R.E."/>
            <person name="Shao J."/>
            <person name="Melnick R.L."/>
            <person name="Pereira G.A.G."/>
            <person name="Bailey B.A."/>
        </authorList>
    </citation>
    <scope>NUCLEOTIDE SEQUENCE [LARGE SCALE GENOMIC DNA]</scope>
    <source>
        <strain evidence="5 6">MCA 2997</strain>
    </source>
</reference>
<dbReference type="Gene3D" id="3.30.70.250">
    <property type="entry name" value="Malonyl-CoA ACP transacylase, ACP-binding"/>
    <property type="match status" value="1"/>
</dbReference>
<sequence length="1198" mass="129312">MASTTTTTINVPVFAGHGTTALAASSTLEQAIADASHPSGALLLSSFHRAFLRERASLSPEELNDVALPEFNTPQEFLSIISEQPVAGNPLQSNLSLLLVQALRYLAHVEVGSSSGSVDPFTEFLDNNVDHKVGVAGFSSGILPACVVACSQDSLSFIEHAIEVFRFAFWLGLRCQQYQTHATREFTESQRQTRQFWSRVIMGLSESQIRDAIDFFTARNPTLPQIYITAISDETTFTVSGRPDALSALIEILPSNSRIFNLTVDTLYHSPCHQDGLRNQVLADVTRRGVAFPRLDNLIFPLRSTFSGELVNDESKSLLEAVLDMIVVQPVNWHLVTGALVKAAPADVPVRLLNFGPGTGLVRSLAKAFPKAVYTQDLTSETAAKRPESAATKGQIPIAIVGMALNMPGAPSTTKLWELLENGINTISEVPSERFNISEYNSSKTKRAMKAHTANFMADPSVFDAKFFRISPREAKSMDPQQRILLQTAYEALENAGYVPNTTPTFQQDTFGCYVGVATDDYVQNLRDEIDVYYSTGTLRAFLSGRISYAMGFSGPSIVLDTACSSSCVSIYQACRALSNGDCNAAVAGGVNVIASPDMMIGLDRAHFLSPTGQCKPFDASADGYSRAEGCGLFVLKRLSDAVAENDNILGVIRGVEVNQSGNAHSITHPHAPTQVKLFERLLEKTGVDKHRINVIEAHGTGTQAGDPNELESIRKTFATGRPKSNPLHITSIKANIGHLEAASGSAGLAKLLLMMRHRTIPRLISLKNLNPLIAPLDSDNTAIDTVACEWVPSEPGLPRLAMLNNFGAAGSNGAVLLEEYVPPPCDNMTAAQTALPFGLSAKDADALNQLRQRYVDYLQKPENEEMSLRDIAYTMTARRQIYPFRMAVSASTRQELIDKLQQASVTQATESDAEVAFVFSGQGGQYLGMGAALYETCPVFKNHINECRSLLLCMGFGDILSIICSSGGASGLSATDELEVYQTAVFALEYSLAQMWMSWGLSPVAVVGHSLGEYAALVIAGVLSLRSALFVIASRVRLMLRKCEMNTTGMIAINNGPTEVQKILDSSSSFEALSIACYNSVSDCVVAGPLTGLKELKSHLDSEVHCKSTILNVPFGYHSAAMNPLVDDLNAVLETVKLQAPKIPVVSNVFGSVVEPGDASVFTSTYFSRHCAEPVKFSEGFAALLANAESAAGVWIE</sequence>
<accession>V2XFB4</accession>
<dbReference type="OrthoDB" id="329835at2759"/>
<dbReference type="PANTHER" id="PTHR43775">
    <property type="entry name" value="FATTY ACID SYNTHASE"/>
    <property type="match status" value="1"/>
</dbReference>
<keyword evidence="6" id="KW-1185">Reference proteome</keyword>
<comment type="caution">
    <text evidence="5">The sequence shown here is derived from an EMBL/GenBank/DDBJ whole genome shotgun (WGS) entry which is preliminary data.</text>
</comment>
<dbReference type="Gene3D" id="3.30.70.3290">
    <property type="match status" value="1"/>
</dbReference>
<dbReference type="SMART" id="SM00827">
    <property type="entry name" value="PKS_AT"/>
    <property type="match status" value="1"/>
</dbReference>
<dbReference type="Proteomes" id="UP000017559">
    <property type="component" value="Unassembled WGS sequence"/>
</dbReference>
<dbReference type="Pfam" id="PF02801">
    <property type="entry name" value="Ketoacyl-synt_C"/>
    <property type="match status" value="1"/>
</dbReference>
<feature type="non-terminal residue" evidence="5">
    <location>
        <position position="1198"/>
    </location>
</feature>
<dbReference type="InterPro" id="IPR016039">
    <property type="entry name" value="Thiolase-like"/>
</dbReference>
<evidence type="ECO:0000259" key="4">
    <source>
        <dbReference type="PROSITE" id="PS52004"/>
    </source>
</evidence>
<dbReference type="InterPro" id="IPR001227">
    <property type="entry name" value="Ac_transferase_dom_sf"/>
</dbReference>
<protein>
    <submittedName>
        <fullName evidence="5">Polyketide synthase</fullName>
    </submittedName>
</protein>
<dbReference type="HOGENOM" id="CLU_007825_0_0_1"/>
<dbReference type="PROSITE" id="PS52004">
    <property type="entry name" value="KS3_2"/>
    <property type="match status" value="1"/>
</dbReference>
<dbReference type="EMBL" id="AWSO01000016">
    <property type="protein sequence ID" value="ESK97893.1"/>
    <property type="molecule type" value="Genomic_DNA"/>
</dbReference>
<dbReference type="InterPro" id="IPR018201">
    <property type="entry name" value="Ketoacyl_synth_AS"/>
</dbReference>
<dbReference type="AlphaFoldDB" id="V2XFB4"/>
<dbReference type="Pfam" id="PF22621">
    <property type="entry name" value="CurL-like_PKS_C"/>
    <property type="match status" value="1"/>
</dbReference>
<dbReference type="SUPFAM" id="SSF53901">
    <property type="entry name" value="Thiolase-like"/>
    <property type="match status" value="1"/>
</dbReference>
<keyword evidence="3" id="KW-0808">Transferase</keyword>
<dbReference type="PANTHER" id="PTHR43775:SF37">
    <property type="entry name" value="SI:DKEY-61P9.11"/>
    <property type="match status" value="1"/>
</dbReference>
<dbReference type="GO" id="GO:0044550">
    <property type="term" value="P:secondary metabolite biosynthetic process"/>
    <property type="evidence" value="ECO:0007669"/>
    <property type="project" value="TreeGrafter"/>
</dbReference>
<dbReference type="InterPro" id="IPR014031">
    <property type="entry name" value="Ketoacyl_synth_C"/>
</dbReference>
<dbReference type="GO" id="GO:0004315">
    <property type="term" value="F:3-oxoacyl-[acyl-carrier-protein] synthase activity"/>
    <property type="evidence" value="ECO:0007669"/>
    <property type="project" value="InterPro"/>
</dbReference>
<dbReference type="InterPro" id="IPR050091">
    <property type="entry name" value="PKS_NRPS_Biosynth_Enz"/>
</dbReference>
<evidence type="ECO:0000256" key="1">
    <source>
        <dbReference type="ARBA" id="ARBA00022450"/>
    </source>
</evidence>
<dbReference type="STRING" id="1381753.V2XFB4"/>
<keyword evidence="2" id="KW-0597">Phosphoprotein</keyword>
<evidence type="ECO:0000256" key="2">
    <source>
        <dbReference type="ARBA" id="ARBA00022553"/>
    </source>
</evidence>
<gene>
    <name evidence="5" type="ORF">Moror_17322</name>
</gene>
<evidence type="ECO:0000313" key="6">
    <source>
        <dbReference type="Proteomes" id="UP000017559"/>
    </source>
</evidence>
<name>V2XFB4_MONRO</name>
<dbReference type="SMART" id="SM00825">
    <property type="entry name" value="PKS_KS"/>
    <property type="match status" value="1"/>
</dbReference>
<dbReference type="CDD" id="cd00833">
    <property type="entry name" value="PKS"/>
    <property type="match status" value="1"/>
</dbReference>
<dbReference type="KEGG" id="mrr:Moror_17322"/>
<keyword evidence="1" id="KW-0596">Phosphopantetheine</keyword>
<dbReference type="InterPro" id="IPR014030">
    <property type="entry name" value="Ketoacyl_synth_N"/>
</dbReference>
<dbReference type="PROSITE" id="PS00606">
    <property type="entry name" value="KS3_1"/>
    <property type="match status" value="1"/>
</dbReference>
<dbReference type="SUPFAM" id="SSF55048">
    <property type="entry name" value="Probable ACP-binding domain of malonyl-CoA ACP transacylase"/>
    <property type="match status" value="1"/>
</dbReference>
<dbReference type="Pfam" id="PF16073">
    <property type="entry name" value="SAT"/>
    <property type="match status" value="1"/>
</dbReference>
<dbReference type="Gene3D" id="3.40.47.10">
    <property type="match status" value="1"/>
</dbReference>
<dbReference type="InterPro" id="IPR032088">
    <property type="entry name" value="SAT"/>
</dbReference>
<evidence type="ECO:0000256" key="3">
    <source>
        <dbReference type="ARBA" id="ARBA00022679"/>
    </source>
</evidence>
<organism evidence="5 6">
    <name type="scientific">Moniliophthora roreri (strain MCA 2997)</name>
    <name type="common">Cocoa frosty pod rot fungus</name>
    <name type="synonym">Crinipellis roreri</name>
    <dbReference type="NCBI Taxonomy" id="1381753"/>
    <lineage>
        <taxon>Eukaryota</taxon>
        <taxon>Fungi</taxon>
        <taxon>Dikarya</taxon>
        <taxon>Basidiomycota</taxon>
        <taxon>Agaricomycotina</taxon>
        <taxon>Agaricomycetes</taxon>
        <taxon>Agaricomycetidae</taxon>
        <taxon>Agaricales</taxon>
        <taxon>Marasmiineae</taxon>
        <taxon>Marasmiaceae</taxon>
        <taxon>Moniliophthora</taxon>
    </lineage>
</organism>
<proteinExistence type="predicted"/>